<keyword evidence="3" id="KW-1185">Reference proteome</keyword>
<organism evidence="2 3">
    <name type="scientific">Catenaria anguillulae PL171</name>
    <dbReference type="NCBI Taxonomy" id="765915"/>
    <lineage>
        <taxon>Eukaryota</taxon>
        <taxon>Fungi</taxon>
        <taxon>Fungi incertae sedis</taxon>
        <taxon>Blastocladiomycota</taxon>
        <taxon>Blastocladiomycetes</taxon>
        <taxon>Blastocladiales</taxon>
        <taxon>Catenariaceae</taxon>
        <taxon>Catenaria</taxon>
    </lineage>
</organism>
<gene>
    <name evidence="2" type="ORF">BCR44DRAFT_53114</name>
</gene>
<evidence type="ECO:0000256" key="1">
    <source>
        <dbReference type="SAM" id="MobiDB-lite"/>
    </source>
</evidence>
<feature type="compositionally biased region" description="Polar residues" evidence="1">
    <location>
        <begin position="212"/>
        <end position="222"/>
    </location>
</feature>
<evidence type="ECO:0000313" key="3">
    <source>
        <dbReference type="Proteomes" id="UP000193411"/>
    </source>
</evidence>
<dbReference type="OrthoDB" id="5570668at2759"/>
<feature type="compositionally biased region" description="Polar residues" evidence="1">
    <location>
        <begin position="164"/>
        <end position="177"/>
    </location>
</feature>
<feature type="region of interest" description="Disordered" evidence="1">
    <location>
        <begin position="160"/>
        <end position="222"/>
    </location>
</feature>
<sequence>MRIPSSAAPSPLSDGPQFLTTQSIGAPSAAVVPTPASALPFIVLAVTIPMVIAASVVGCLWGRSKSSSGSNAGGSRSLPTAQEPKSALALQVAIPTSSLMDDRMIDQAAQGNTNHRMSVLPPPSQPLAPPPAITRNAAVPDAQTQVNPALLVQLLHAQLHRQNESTPTSPTRSSNAPSGLVTPPDTPRMGGSTPSVGSPTAPNPAFLRDRTGSSSFSAGSMQPSMILPDKTSLIRGNFEVPGIPTALPATTTMGSNYGARHLVADWDHLYQTVLTTCSKLGAAGAKSTSSARSPTSPTSSSASDPALHLVGQVALNIMQLIRTITSRQAGESLWCLLIYTHHDEYKSLPRATLLQPAEMYLAVHELMYDKPMADIVQQALADPLAQCTRSLYTLLTRAGIDAQDAKALAEPLPWATVAMVVRVKRYRPSMAFFEVSGTGQRPDGTYFTVMNAGTLTVRRRGSANQAAGEDEFDSLATVGTYVWPGVLDLAESVVRIRARVLVNV</sequence>
<feature type="compositionally biased region" description="Pro residues" evidence="1">
    <location>
        <begin position="120"/>
        <end position="132"/>
    </location>
</feature>
<feature type="region of interest" description="Disordered" evidence="1">
    <location>
        <begin position="114"/>
        <end position="134"/>
    </location>
</feature>
<accession>A0A1Y2HAJ8</accession>
<evidence type="ECO:0000313" key="2">
    <source>
        <dbReference type="EMBL" id="ORZ30052.1"/>
    </source>
</evidence>
<dbReference type="EMBL" id="MCFL01000107">
    <property type="protein sequence ID" value="ORZ30052.1"/>
    <property type="molecule type" value="Genomic_DNA"/>
</dbReference>
<proteinExistence type="predicted"/>
<comment type="caution">
    <text evidence="2">The sequence shown here is derived from an EMBL/GenBank/DDBJ whole genome shotgun (WGS) entry which is preliminary data.</text>
</comment>
<feature type="compositionally biased region" description="Low complexity" evidence="1">
    <location>
        <begin position="287"/>
        <end position="304"/>
    </location>
</feature>
<dbReference type="AlphaFoldDB" id="A0A1Y2HAJ8"/>
<dbReference type="Proteomes" id="UP000193411">
    <property type="component" value="Unassembled WGS sequence"/>
</dbReference>
<protein>
    <submittedName>
        <fullName evidence="2">Uncharacterized protein</fullName>
    </submittedName>
</protein>
<reference evidence="2 3" key="1">
    <citation type="submission" date="2016-07" db="EMBL/GenBank/DDBJ databases">
        <title>Pervasive Adenine N6-methylation of Active Genes in Fungi.</title>
        <authorList>
            <consortium name="DOE Joint Genome Institute"/>
            <person name="Mondo S.J."/>
            <person name="Dannebaum R.O."/>
            <person name="Kuo R.C."/>
            <person name="Labutti K."/>
            <person name="Haridas S."/>
            <person name="Kuo A."/>
            <person name="Salamov A."/>
            <person name="Ahrendt S.R."/>
            <person name="Lipzen A."/>
            <person name="Sullivan W."/>
            <person name="Andreopoulos W.B."/>
            <person name="Clum A."/>
            <person name="Lindquist E."/>
            <person name="Daum C."/>
            <person name="Ramamoorthy G.K."/>
            <person name="Gryganskyi A."/>
            <person name="Culley D."/>
            <person name="Magnuson J.K."/>
            <person name="James T.Y."/>
            <person name="O'Malley M.A."/>
            <person name="Stajich J.E."/>
            <person name="Spatafora J.W."/>
            <person name="Visel A."/>
            <person name="Grigoriev I.V."/>
        </authorList>
    </citation>
    <scope>NUCLEOTIDE SEQUENCE [LARGE SCALE GENOMIC DNA]</scope>
    <source>
        <strain evidence="2 3">PL171</strain>
    </source>
</reference>
<feature type="region of interest" description="Disordered" evidence="1">
    <location>
        <begin position="285"/>
        <end position="304"/>
    </location>
</feature>
<name>A0A1Y2HAJ8_9FUNG</name>